<feature type="non-terminal residue" evidence="2">
    <location>
        <position position="33"/>
    </location>
</feature>
<sequence>GQADHAGAARGPRCAGVQPASGGPALSQDETDV</sequence>
<feature type="non-terminal residue" evidence="2">
    <location>
        <position position="1"/>
    </location>
</feature>
<evidence type="ECO:0000256" key="1">
    <source>
        <dbReference type="SAM" id="MobiDB-lite"/>
    </source>
</evidence>
<gene>
    <name evidence="2" type="ORF">AVDCRST_MAG45-2548</name>
</gene>
<accession>A0A6J4TG78</accession>
<proteinExistence type="predicted"/>
<name>A0A6J4TG78_9ACTN</name>
<feature type="region of interest" description="Disordered" evidence="1">
    <location>
        <begin position="1"/>
        <end position="33"/>
    </location>
</feature>
<evidence type="ECO:0000313" key="2">
    <source>
        <dbReference type="EMBL" id="CAA9521769.1"/>
    </source>
</evidence>
<protein>
    <submittedName>
        <fullName evidence="2">Uncharacterized protein</fullName>
    </submittedName>
</protein>
<organism evidence="2">
    <name type="scientific">uncultured Solirubrobacterales bacterium</name>
    <dbReference type="NCBI Taxonomy" id="768556"/>
    <lineage>
        <taxon>Bacteria</taxon>
        <taxon>Bacillati</taxon>
        <taxon>Actinomycetota</taxon>
        <taxon>Thermoleophilia</taxon>
        <taxon>Solirubrobacterales</taxon>
        <taxon>environmental samples</taxon>
    </lineage>
</organism>
<dbReference type="AlphaFoldDB" id="A0A6J4TG78"/>
<dbReference type="EMBL" id="CADCVU010000217">
    <property type="protein sequence ID" value="CAA9521769.1"/>
    <property type="molecule type" value="Genomic_DNA"/>
</dbReference>
<reference evidence="2" key="1">
    <citation type="submission" date="2020-02" db="EMBL/GenBank/DDBJ databases">
        <authorList>
            <person name="Meier V. D."/>
        </authorList>
    </citation>
    <scope>NUCLEOTIDE SEQUENCE</scope>
    <source>
        <strain evidence="2">AVDCRST_MAG45</strain>
    </source>
</reference>